<dbReference type="EMBL" id="ONZQ02000003">
    <property type="protein sequence ID" value="SPO00187.1"/>
    <property type="molecule type" value="Genomic_DNA"/>
</dbReference>
<name>A0AAE8MTI0_9PEZI</name>
<keyword evidence="2" id="KW-1133">Transmembrane helix</keyword>
<sequence>MYKPIHRVKPHAWRRMVLTTSQVSILLTSVIILVFTAALFVSGCAIQKRTLVEIRTAIKNPTPSPKIYLPDRFRHTTTELADGTVIIIDDDYHADRRREQKKIEAAAEARHAPSSPHDGPAAEEDTPERRALLREAETKEGFVGPARRPAAEERVLSLRERNERAMTEQNLKHPDPRAVDQRPVSRAERRRLIKEELKRLSEVEGPAYQRRLW</sequence>
<keyword evidence="4" id="KW-1185">Reference proteome</keyword>
<keyword evidence="2" id="KW-0472">Membrane</keyword>
<feature type="transmembrane region" description="Helical" evidence="2">
    <location>
        <begin position="23"/>
        <end position="46"/>
    </location>
</feature>
<accession>A0AAE8MTI0</accession>
<dbReference type="Proteomes" id="UP001187682">
    <property type="component" value="Unassembled WGS sequence"/>
</dbReference>
<evidence type="ECO:0000256" key="2">
    <source>
        <dbReference type="SAM" id="Phobius"/>
    </source>
</evidence>
<keyword evidence="2" id="KW-0812">Transmembrane</keyword>
<feature type="compositionally biased region" description="Basic and acidic residues" evidence="1">
    <location>
        <begin position="98"/>
        <end position="111"/>
    </location>
</feature>
<protein>
    <submittedName>
        <fullName evidence="3">Uncharacterized protein</fullName>
    </submittedName>
</protein>
<reference evidence="3" key="1">
    <citation type="submission" date="2018-03" db="EMBL/GenBank/DDBJ databases">
        <authorList>
            <person name="Guldener U."/>
        </authorList>
    </citation>
    <scope>NUCLEOTIDE SEQUENCE</scope>
</reference>
<feature type="region of interest" description="Disordered" evidence="1">
    <location>
        <begin position="98"/>
        <end position="127"/>
    </location>
</feature>
<evidence type="ECO:0000313" key="4">
    <source>
        <dbReference type="Proteomes" id="UP001187682"/>
    </source>
</evidence>
<proteinExistence type="predicted"/>
<comment type="caution">
    <text evidence="3">The sequence shown here is derived from an EMBL/GenBank/DDBJ whole genome shotgun (WGS) entry which is preliminary data.</text>
</comment>
<organism evidence="3 4">
    <name type="scientific">Cephalotrichum gorgonifer</name>
    <dbReference type="NCBI Taxonomy" id="2041049"/>
    <lineage>
        <taxon>Eukaryota</taxon>
        <taxon>Fungi</taxon>
        <taxon>Dikarya</taxon>
        <taxon>Ascomycota</taxon>
        <taxon>Pezizomycotina</taxon>
        <taxon>Sordariomycetes</taxon>
        <taxon>Hypocreomycetidae</taxon>
        <taxon>Microascales</taxon>
        <taxon>Microascaceae</taxon>
        <taxon>Cephalotrichum</taxon>
    </lineage>
</organism>
<evidence type="ECO:0000313" key="3">
    <source>
        <dbReference type="EMBL" id="SPO00187.1"/>
    </source>
</evidence>
<evidence type="ECO:0000256" key="1">
    <source>
        <dbReference type="SAM" id="MobiDB-lite"/>
    </source>
</evidence>
<dbReference type="AlphaFoldDB" id="A0AAE8MTI0"/>
<gene>
    <name evidence="3" type="ORF">DNG_03036</name>
</gene>
<feature type="region of interest" description="Disordered" evidence="1">
    <location>
        <begin position="163"/>
        <end position="187"/>
    </location>
</feature>